<reference evidence="2 3" key="1">
    <citation type="submission" date="2011-02" db="EMBL/GenBank/DDBJ databases">
        <title>The Genome Sequence of Sphaeroforma arctica JP610.</title>
        <authorList>
            <consortium name="The Broad Institute Genome Sequencing Platform"/>
            <person name="Russ C."/>
            <person name="Cuomo C."/>
            <person name="Young S.K."/>
            <person name="Zeng Q."/>
            <person name="Gargeya S."/>
            <person name="Alvarado L."/>
            <person name="Berlin A."/>
            <person name="Chapman S.B."/>
            <person name="Chen Z."/>
            <person name="Freedman E."/>
            <person name="Gellesch M."/>
            <person name="Goldberg J."/>
            <person name="Griggs A."/>
            <person name="Gujja S."/>
            <person name="Heilman E."/>
            <person name="Heiman D."/>
            <person name="Howarth C."/>
            <person name="Mehta T."/>
            <person name="Neiman D."/>
            <person name="Pearson M."/>
            <person name="Roberts A."/>
            <person name="Saif S."/>
            <person name="Shea T."/>
            <person name="Shenoy N."/>
            <person name="Sisk P."/>
            <person name="Stolte C."/>
            <person name="Sykes S."/>
            <person name="White J."/>
            <person name="Yandava C."/>
            <person name="Burger G."/>
            <person name="Gray M.W."/>
            <person name="Holland P.W.H."/>
            <person name="King N."/>
            <person name="Lang F.B.F."/>
            <person name="Roger A.J."/>
            <person name="Ruiz-Trillo I."/>
            <person name="Haas B."/>
            <person name="Nusbaum C."/>
            <person name="Birren B."/>
        </authorList>
    </citation>
    <scope>NUCLEOTIDE SEQUENCE [LARGE SCALE GENOMIC DNA]</scope>
    <source>
        <strain evidence="2 3">JP610</strain>
    </source>
</reference>
<dbReference type="GeneID" id="25908720"/>
<dbReference type="Proteomes" id="UP000054560">
    <property type="component" value="Unassembled WGS sequence"/>
</dbReference>
<dbReference type="RefSeq" id="XP_014153291.1">
    <property type="nucleotide sequence ID" value="XM_014297816.1"/>
</dbReference>
<proteinExistence type="predicted"/>
<evidence type="ECO:0000256" key="1">
    <source>
        <dbReference type="SAM" id="MobiDB-lite"/>
    </source>
</evidence>
<gene>
    <name evidence="2" type="ORF">SARC_08216</name>
</gene>
<evidence type="ECO:0000313" key="3">
    <source>
        <dbReference type="Proteomes" id="UP000054560"/>
    </source>
</evidence>
<dbReference type="EMBL" id="KQ242315">
    <property type="protein sequence ID" value="KNC79389.1"/>
    <property type="molecule type" value="Genomic_DNA"/>
</dbReference>
<name>A0A0L0FRR9_9EUKA</name>
<evidence type="ECO:0000313" key="2">
    <source>
        <dbReference type="EMBL" id="KNC79389.1"/>
    </source>
</evidence>
<keyword evidence="3" id="KW-1185">Reference proteome</keyword>
<sequence>MPISDGAVPEATGNRRMTVTARRISAEDKRQMNNSRHNRQEDQRARDEYDRACATRTKEQMQWMERGMARLRGRLALDRLPQPSAQR</sequence>
<protein>
    <submittedName>
        <fullName evidence="2">Uncharacterized protein</fullName>
    </submittedName>
</protein>
<feature type="region of interest" description="Disordered" evidence="1">
    <location>
        <begin position="1"/>
        <end position="49"/>
    </location>
</feature>
<feature type="compositionally biased region" description="Basic and acidic residues" evidence="1">
    <location>
        <begin position="38"/>
        <end position="49"/>
    </location>
</feature>
<accession>A0A0L0FRR9</accession>
<dbReference type="AlphaFoldDB" id="A0A0L0FRR9"/>
<organism evidence="2 3">
    <name type="scientific">Sphaeroforma arctica JP610</name>
    <dbReference type="NCBI Taxonomy" id="667725"/>
    <lineage>
        <taxon>Eukaryota</taxon>
        <taxon>Ichthyosporea</taxon>
        <taxon>Ichthyophonida</taxon>
        <taxon>Sphaeroforma</taxon>
    </lineage>
</organism>